<name>A0A2N9EMN0_FAGSY</name>
<proteinExistence type="predicted"/>
<dbReference type="EMBL" id="OIVN01000196">
    <property type="protein sequence ID" value="SPC76045.1"/>
    <property type="molecule type" value="Genomic_DNA"/>
</dbReference>
<organism evidence="1">
    <name type="scientific">Fagus sylvatica</name>
    <name type="common">Beechnut</name>
    <dbReference type="NCBI Taxonomy" id="28930"/>
    <lineage>
        <taxon>Eukaryota</taxon>
        <taxon>Viridiplantae</taxon>
        <taxon>Streptophyta</taxon>
        <taxon>Embryophyta</taxon>
        <taxon>Tracheophyta</taxon>
        <taxon>Spermatophyta</taxon>
        <taxon>Magnoliopsida</taxon>
        <taxon>eudicotyledons</taxon>
        <taxon>Gunneridae</taxon>
        <taxon>Pentapetalae</taxon>
        <taxon>rosids</taxon>
        <taxon>fabids</taxon>
        <taxon>Fagales</taxon>
        <taxon>Fagaceae</taxon>
        <taxon>Fagus</taxon>
    </lineage>
</organism>
<gene>
    <name evidence="1" type="ORF">FSB_LOCUS3927</name>
</gene>
<reference evidence="1" key="1">
    <citation type="submission" date="2018-02" db="EMBL/GenBank/DDBJ databases">
        <authorList>
            <person name="Cohen D.B."/>
            <person name="Kent A.D."/>
        </authorList>
    </citation>
    <scope>NUCLEOTIDE SEQUENCE</scope>
</reference>
<accession>A0A2N9EMN0</accession>
<dbReference type="AlphaFoldDB" id="A0A2N9EMN0"/>
<evidence type="ECO:0000313" key="1">
    <source>
        <dbReference type="EMBL" id="SPC76045.1"/>
    </source>
</evidence>
<protein>
    <submittedName>
        <fullName evidence="1">Uncharacterized protein</fullName>
    </submittedName>
</protein>
<sequence length="204" mass="22165">MSVFGNLGVVRKACVTFFLKVQPLHGGELGFARYDLANGGRWNVPHVRGSFSYRDSGLTGGALDDLGVARGGQPNPAFGLVNASVKVGQTFPNSGKCVPGLRLEVLLMWWVPIGSDRLGQTSIKLGQTWSILVKLGQTWSNLPELWEMCFGPRLEVLLLWWVPVGSDRLAPGCLVLYADTQENLGGKNKVMTIGTEPKSYFGVD</sequence>